<keyword evidence="9" id="KW-1185">Reference proteome</keyword>
<dbReference type="CDD" id="cd10017">
    <property type="entry name" value="B3_DNA"/>
    <property type="match status" value="2"/>
</dbReference>
<reference evidence="7 9" key="1">
    <citation type="journal article" date="2008" name="Science">
        <title>The Physcomitrella genome reveals evolutionary insights into the conquest of land by plants.</title>
        <authorList>
            <person name="Rensing S."/>
            <person name="Lang D."/>
            <person name="Zimmer A."/>
            <person name="Terry A."/>
            <person name="Salamov A."/>
            <person name="Shapiro H."/>
            <person name="Nishiyama T."/>
            <person name="Perroud P.-F."/>
            <person name="Lindquist E."/>
            <person name="Kamisugi Y."/>
            <person name="Tanahashi T."/>
            <person name="Sakakibara K."/>
            <person name="Fujita T."/>
            <person name="Oishi K."/>
            <person name="Shin-I T."/>
            <person name="Kuroki Y."/>
            <person name="Toyoda A."/>
            <person name="Suzuki Y."/>
            <person name="Hashimoto A."/>
            <person name="Yamaguchi K."/>
            <person name="Sugano A."/>
            <person name="Kohara Y."/>
            <person name="Fujiyama A."/>
            <person name="Anterola A."/>
            <person name="Aoki S."/>
            <person name="Ashton N."/>
            <person name="Barbazuk W.B."/>
            <person name="Barker E."/>
            <person name="Bennetzen J."/>
            <person name="Bezanilla M."/>
            <person name="Blankenship R."/>
            <person name="Cho S.H."/>
            <person name="Dutcher S."/>
            <person name="Estelle M."/>
            <person name="Fawcett J.A."/>
            <person name="Gundlach H."/>
            <person name="Hanada K."/>
            <person name="Heyl A."/>
            <person name="Hicks K.A."/>
            <person name="Hugh J."/>
            <person name="Lohr M."/>
            <person name="Mayer K."/>
            <person name="Melkozernov A."/>
            <person name="Murata T."/>
            <person name="Nelson D."/>
            <person name="Pils B."/>
            <person name="Prigge M."/>
            <person name="Reiss B."/>
            <person name="Renner T."/>
            <person name="Rombauts S."/>
            <person name="Rushton P."/>
            <person name="Sanderfoot A."/>
            <person name="Schween G."/>
            <person name="Shiu S.-H."/>
            <person name="Stueber K."/>
            <person name="Theodoulou F.L."/>
            <person name="Tu H."/>
            <person name="Van de Peer Y."/>
            <person name="Verrier P.J."/>
            <person name="Waters E."/>
            <person name="Wood A."/>
            <person name="Yang L."/>
            <person name="Cove D."/>
            <person name="Cuming A."/>
            <person name="Hasebe M."/>
            <person name="Lucas S."/>
            <person name="Mishler D.B."/>
            <person name="Reski R."/>
            <person name="Grigoriev I."/>
            <person name="Quatrano R.S."/>
            <person name="Boore J.L."/>
        </authorList>
    </citation>
    <scope>NUCLEOTIDE SEQUENCE [LARGE SCALE GENOMIC DNA]</scope>
    <source>
        <strain evidence="8 9">cv. Gransden 2004</strain>
    </source>
</reference>
<dbReference type="PANTHER" id="PTHR31920">
    <property type="entry name" value="B3 DOMAIN-CONTAINING"/>
    <property type="match status" value="1"/>
</dbReference>
<dbReference type="EMBL" id="ABEU02000017">
    <property type="protein sequence ID" value="PNR36323.1"/>
    <property type="molecule type" value="Genomic_DNA"/>
</dbReference>
<dbReference type="Proteomes" id="UP000006727">
    <property type="component" value="Chromosome 17"/>
</dbReference>
<evidence type="ECO:0000256" key="1">
    <source>
        <dbReference type="ARBA" id="ARBA00023015"/>
    </source>
</evidence>
<feature type="region of interest" description="Disordered" evidence="5">
    <location>
        <begin position="776"/>
        <end position="804"/>
    </location>
</feature>
<reference evidence="7 9" key="2">
    <citation type="journal article" date="2018" name="Plant J.">
        <title>The Physcomitrella patens chromosome-scale assembly reveals moss genome structure and evolution.</title>
        <authorList>
            <person name="Lang D."/>
            <person name="Ullrich K.K."/>
            <person name="Murat F."/>
            <person name="Fuchs J."/>
            <person name="Jenkins J."/>
            <person name="Haas F.B."/>
            <person name="Piednoel M."/>
            <person name="Gundlach H."/>
            <person name="Van Bel M."/>
            <person name="Meyberg R."/>
            <person name="Vives C."/>
            <person name="Morata J."/>
            <person name="Symeonidi A."/>
            <person name="Hiss M."/>
            <person name="Muchero W."/>
            <person name="Kamisugi Y."/>
            <person name="Saleh O."/>
            <person name="Blanc G."/>
            <person name="Decker E.L."/>
            <person name="van Gessel N."/>
            <person name="Grimwood J."/>
            <person name="Hayes R.D."/>
            <person name="Graham S.W."/>
            <person name="Gunter L.E."/>
            <person name="McDaniel S.F."/>
            <person name="Hoernstein S.N.W."/>
            <person name="Larsson A."/>
            <person name="Li F.W."/>
            <person name="Perroud P.F."/>
            <person name="Phillips J."/>
            <person name="Ranjan P."/>
            <person name="Rokshar D.S."/>
            <person name="Rothfels C.J."/>
            <person name="Schneider L."/>
            <person name="Shu S."/>
            <person name="Stevenson D.W."/>
            <person name="Thummler F."/>
            <person name="Tillich M."/>
            <person name="Villarreal Aguilar J.C."/>
            <person name="Widiez T."/>
            <person name="Wong G.K."/>
            <person name="Wymore A."/>
            <person name="Zhang Y."/>
            <person name="Zimmer A.D."/>
            <person name="Quatrano R.S."/>
            <person name="Mayer K.F.X."/>
            <person name="Goodstein D."/>
            <person name="Casacuberta J.M."/>
            <person name="Vandepoele K."/>
            <person name="Reski R."/>
            <person name="Cuming A.C."/>
            <person name="Tuskan G.A."/>
            <person name="Maumus F."/>
            <person name="Salse J."/>
            <person name="Schmutz J."/>
            <person name="Rensing S.A."/>
        </authorList>
    </citation>
    <scope>NUCLEOTIDE SEQUENCE [LARGE SCALE GENOMIC DNA]</scope>
    <source>
        <strain evidence="8 9">cv. Gransden 2004</strain>
    </source>
</reference>
<evidence type="ECO:0000256" key="2">
    <source>
        <dbReference type="ARBA" id="ARBA00023125"/>
    </source>
</evidence>
<evidence type="ECO:0000256" key="3">
    <source>
        <dbReference type="ARBA" id="ARBA00023163"/>
    </source>
</evidence>
<feature type="domain" description="TF-B3" evidence="6">
    <location>
        <begin position="607"/>
        <end position="669"/>
    </location>
</feature>
<dbReference type="Gene3D" id="2.40.330.10">
    <property type="entry name" value="DNA-binding pseudobarrel domain"/>
    <property type="match status" value="2"/>
</dbReference>
<dbReference type="AlphaFoldDB" id="A0A2K1J473"/>
<dbReference type="SMART" id="SM01019">
    <property type="entry name" value="B3"/>
    <property type="match status" value="2"/>
</dbReference>
<feature type="region of interest" description="Disordered" evidence="5">
    <location>
        <begin position="167"/>
        <end position="200"/>
    </location>
</feature>
<feature type="compositionally biased region" description="Basic and acidic residues" evidence="5">
    <location>
        <begin position="694"/>
        <end position="704"/>
    </location>
</feature>
<feature type="region of interest" description="Disordered" evidence="5">
    <location>
        <begin position="677"/>
        <end position="708"/>
    </location>
</feature>
<proteinExistence type="predicted"/>
<evidence type="ECO:0000256" key="5">
    <source>
        <dbReference type="SAM" id="MobiDB-lite"/>
    </source>
</evidence>
<evidence type="ECO:0000256" key="4">
    <source>
        <dbReference type="ARBA" id="ARBA00023242"/>
    </source>
</evidence>
<sequence>MGEGGGSGGEHKVCAACIRVCQTTHGTGLPLIVPRFLKTIPEYSTPSNKNCNLKIPAVYIREYIGMYSNETYILEDVTGFEWVVTFSSAALRDGWKAFAIDYQLEKGDQIMLGLLAMKRFSVNVFNKFGLEKVSTRQPLNRRSSTGTVIDKETELLPLVSKPMRGVAEDPPLNLVHSKATNRREKLNGSPQHDSQMPESNSFCSVLPAEASDQNENKVTKGILRSRGSFEWNLLHEQVDRDEAKTSVMNMSSEESEDSVQVLLAKAILAKAKQRRLKKRKMAFAGTSPVETRTEATYSERIFRNEVSKIFEDKIRAMNLKSRNVGMASSGSAGLSSGDLIDSLKNDFAASHYDTGAVKSREDPKVSMNGNNDHDVEVSQVDVCHRRYEPQNQNEITDQLGVVKEISLPDHRQTEVRTQTKTARVEIEDDPMRRRVEIRQVGVLRSEPGGRDQPISVFQPALVKQEPSLSLGNNLGSAMAAARAHSHDNEKSANCGFATVAANHRFGAVTLVGPRTREYRNLKRDYMTSEDQEPPDAISPNSNAPSSLAGDNKLRESQKQAYEVAKAFSVNTKNPSALLLMRTRASKNTYTCFVSVECAEILPTVPAELILMDTDGVMRKVDWRPGLRYLYGQGWKDFVETHNIQAGDVCVLEKTDMFEYKVLIHVFRSNDIERVSPAQAPAATPKFGASPGGKFRAEGKRDRRANSPLLPCTDKFRKCLTKAPTNGVEEGELPKSADVESAGVKRPGSFREREGAARRGSAGQSLFATHAQIRKVAEAGTRSSPPSAVVDKQQEQQATPSQDARKHYVVQKLIDRRKSLQGLVFLVEINEEIMPLVGSKKKTKIGATQDERGRWWVPHHHFNFDFSSCYIE</sequence>
<dbReference type="InterPro" id="IPR003340">
    <property type="entry name" value="B3_DNA-bd"/>
</dbReference>
<accession>A0A2K1J473</accession>
<dbReference type="PROSITE" id="PS50863">
    <property type="entry name" value="B3"/>
    <property type="match status" value="2"/>
</dbReference>
<dbReference type="EnsemblPlants" id="Pp3c17_16430V3.2">
    <property type="protein sequence ID" value="Pp3c17_16430V3.2"/>
    <property type="gene ID" value="Pp3c17_16430"/>
</dbReference>
<keyword evidence="3" id="KW-0804">Transcription</keyword>
<keyword evidence="4" id="KW-0539">Nucleus</keyword>
<feature type="compositionally biased region" description="Polar residues" evidence="5">
    <location>
        <begin position="188"/>
        <end position="200"/>
    </location>
</feature>
<feature type="domain" description="TF-B3" evidence="6">
    <location>
        <begin position="38"/>
        <end position="128"/>
    </location>
</feature>
<dbReference type="Pfam" id="PF02362">
    <property type="entry name" value="B3"/>
    <property type="match status" value="1"/>
</dbReference>
<dbReference type="RefSeq" id="XP_073396403.1">
    <property type="nucleotide sequence ID" value="XM_073540302.1"/>
</dbReference>
<reference evidence="8" key="3">
    <citation type="submission" date="2020-12" db="UniProtKB">
        <authorList>
            <consortium name="EnsemblPlants"/>
        </authorList>
    </citation>
    <scope>IDENTIFICATION</scope>
</reference>
<dbReference type="PaxDb" id="3218-PP1S173_152V6.1"/>
<dbReference type="InterPro" id="IPR015300">
    <property type="entry name" value="DNA-bd_pseudobarrel_sf"/>
</dbReference>
<evidence type="ECO:0000313" key="7">
    <source>
        <dbReference type="EMBL" id="PNR36323.1"/>
    </source>
</evidence>
<dbReference type="GeneID" id="112294658"/>
<dbReference type="EnsemblPlants" id="Pp3c17_16430V3.1">
    <property type="protein sequence ID" value="Pp3c17_16430V3.1"/>
    <property type="gene ID" value="Pp3c17_16430"/>
</dbReference>
<name>A0A2K1J473_PHYPA</name>
<protein>
    <recommendedName>
        <fullName evidence="6">TF-B3 domain-containing protein</fullName>
    </recommendedName>
</protein>
<organism evidence="7">
    <name type="scientific">Physcomitrium patens</name>
    <name type="common">Spreading-leaved earth moss</name>
    <name type="synonym">Physcomitrella patens</name>
    <dbReference type="NCBI Taxonomy" id="3218"/>
    <lineage>
        <taxon>Eukaryota</taxon>
        <taxon>Viridiplantae</taxon>
        <taxon>Streptophyta</taxon>
        <taxon>Embryophyta</taxon>
        <taxon>Bryophyta</taxon>
        <taxon>Bryophytina</taxon>
        <taxon>Bryopsida</taxon>
        <taxon>Funariidae</taxon>
        <taxon>Funariales</taxon>
        <taxon>Funariaceae</taxon>
        <taxon>Physcomitrium</taxon>
    </lineage>
</organism>
<dbReference type="RefSeq" id="XP_024401130.1">
    <property type="nucleotide sequence ID" value="XM_024545362.2"/>
</dbReference>
<dbReference type="Gramene" id="Pp3c17_16430V3.2">
    <property type="protein sequence ID" value="Pp3c17_16430V3.2"/>
    <property type="gene ID" value="Pp3c17_16430"/>
</dbReference>
<dbReference type="SUPFAM" id="SSF101936">
    <property type="entry name" value="DNA-binding pseudobarrel domain"/>
    <property type="match status" value="2"/>
</dbReference>
<dbReference type="InterPro" id="IPR050655">
    <property type="entry name" value="Plant_B3_domain"/>
</dbReference>
<gene>
    <name evidence="8" type="primary">LOC112294658</name>
    <name evidence="7" type="ORF">PHYPA_022174</name>
</gene>
<dbReference type="PANTHER" id="PTHR31920:SF132">
    <property type="entry name" value="TF-B3 DOMAIN-CONTAINING PROTEIN"/>
    <property type="match status" value="1"/>
</dbReference>
<evidence type="ECO:0000313" key="8">
    <source>
        <dbReference type="EnsemblPlants" id="Pp3c17_16430V3.1"/>
    </source>
</evidence>
<dbReference type="Gramene" id="Pp3c17_16430V3.1">
    <property type="protein sequence ID" value="Pp3c17_16430V3.1"/>
    <property type="gene ID" value="Pp3c17_16430"/>
</dbReference>
<keyword evidence="1" id="KW-0805">Transcription regulation</keyword>
<feature type="region of interest" description="Disordered" evidence="5">
    <location>
        <begin position="725"/>
        <end position="764"/>
    </location>
</feature>
<keyword evidence="2" id="KW-0238">DNA-binding</keyword>
<evidence type="ECO:0000313" key="9">
    <source>
        <dbReference type="Proteomes" id="UP000006727"/>
    </source>
</evidence>
<evidence type="ECO:0000259" key="6">
    <source>
        <dbReference type="PROSITE" id="PS50863"/>
    </source>
</evidence>
<dbReference type="GO" id="GO:0003677">
    <property type="term" value="F:DNA binding"/>
    <property type="evidence" value="ECO:0007669"/>
    <property type="project" value="UniProtKB-KW"/>
</dbReference>
<feature type="region of interest" description="Disordered" evidence="5">
    <location>
        <begin position="525"/>
        <end position="554"/>
    </location>
</feature>